<dbReference type="Gene3D" id="3.40.50.300">
    <property type="entry name" value="P-loop containing nucleotide triphosphate hydrolases"/>
    <property type="match status" value="1"/>
</dbReference>
<name>A0A919K8P0_9ACTN</name>
<keyword evidence="3" id="KW-1185">Reference proteome</keyword>
<evidence type="ECO:0000313" key="3">
    <source>
        <dbReference type="Proteomes" id="UP000636960"/>
    </source>
</evidence>
<proteinExistence type="predicted"/>
<accession>A0A919K8P0</accession>
<evidence type="ECO:0008006" key="4">
    <source>
        <dbReference type="Google" id="ProtNLM"/>
    </source>
</evidence>
<dbReference type="Proteomes" id="UP000636960">
    <property type="component" value="Unassembled WGS sequence"/>
</dbReference>
<dbReference type="AlphaFoldDB" id="A0A919K8P0"/>
<organism evidence="2 3">
    <name type="scientific">Paractinoplanes rishiriensis</name>
    <dbReference type="NCBI Taxonomy" id="1050105"/>
    <lineage>
        <taxon>Bacteria</taxon>
        <taxon>Bacillati</taxon>
        <taxon>Actinomycetota</taxon>
        <taxon>Actinomycetes</taxon>
        <taxon>Micromonosporales</taxon>
        <taxon>Micromonosporaceae</taxon>
        <taxon>Paractinoplanes</taxon>
    </lineage>
</organism>
<protein>
    <recommendedName>
        <fullName evidence="4">ABC transporter ATP-binding protein</fullName>
    </recommendedName>
</protein>
<gene>
    <name evidence="2" type="ORF">Ari01nite_95380</name>
</gene>
<dbReference type="EMBL" id="BOMV01000119">
    <property type="protein sequence ID" value="GIF02074.1"/>
    <property type="molecule type" value="Genomic_DNA"/>
</dbReference>
<feature type="compositionally biased region" description="Gly residues" evidence="1">
    <location>
        <begin position="86"/>
        <end position="98"/>
    </location>
</feature>
<evidence type="ECO:0000313" key="2">
    <source>
        <dbReference type="EMBL" id="GIF02074.1"/>
    </source>
</evidence>
<sequence length="98" mass="10670">MQRDFLSLVREARQDGQTVFLSSHNLYEVEAVADMVAILRHGTLAVIEAVEKRRISSSRERPRTCGPGGFGSFGPFGHTGDRQGWGRAGFGPGRGGRP</sequence>
<feature type="region of interest" description="Disordered" evidence="1">
    <location>
        <begin position="56"/>
        <end position="98"/>
    </location>
</feature>
<dbReference type="InterPro" id="IPR027417">
    <property type="entry name" value="P-loop_NTPase"/>
</dbReference>
<reference evidence="2" key="1">
    <citation type="submission" date="2021-01" db="EMBL/GenBank/DDBJ databases">
        <title>Whole genome shotgun sequence of Actinoplanes rishiriensis NBRC 108556.</title>
        <authorList>
            <person name="Komaki H."/>
            <person name="Tamura T."/>
        </authorList>
    </citation>
    <scope>NUCLEOTIDE SEQUENCE</scope>
    <source>
        <strain evidence="2">NBRC 108556</strain>
    </source>
</reference>
<comment type="caution">
    <text evidence="2">The sequence shown here is derived from an EMBL/GenBank/DDBJ whole genome shotgun (WGS) entry which is preliminary data.</text>
</comment>
<dbReference type="SUPFAM" id="SSF52540">
    <property type="entry name" value="P-loop containing nucleoside triphosphate hydrolases"/>
    <property type="match status" value="1"/>
</dbReference>
<evidence type="ECO:0000256" key="1">
    <source>
        <dbReference type="SAM" id="MobiDB-lite"/>
    </source>
</evidence>